<dbReference type="InterPro" id="IPR024726">
    <property type="entry name" value="FhuF_C"/>
</dbReference>
<evidence type="ECO:0000313" key="3">
    <source>
        <dbReference type="Proteomes" id="UP000575469"/>
    </source>
</evidence>
<dbReference type="InterPro" id="IPR023998">
    <property type="entry name" value="FCR-like"/>
</dbReference>
<reference evidence="2 3" key="1">
    <citation type="submission" date="2020-04" db="EMBL/GenBank/DDBJ databases">
        <title>Ralstonia insidiosa genome sequencing and assembly.</title>
        <authorList>
            <person name="Martins R.C.R."/>
            <person name="Perdigao-Neto L.V."/>
            <person name="Levin A.S.S."/>
            <person name="Costa S.F."/>
        </authorList>
    </citation>
    <scope>NUCLEOTIDE SEQUENCE [LARGE SCALE GENOMIC DNA]</scope>
    <source>
        <strain evidence="2 3">5047</strain>
    </source>
</reference>
<evidence type="ECO:0000259" key="1">
    <source>
        <dbReference type="Pfam" id="PF11575"/>
    </source>
</evidence>
<dbReference type="EMBL" id="JABBZM010000007">
    <property type="protein sequence ID" value="NMV38125.1"/>
    <property type="molecule type" value="Genomic_DNA"/>
</dbReference>
<protein>
    <submittedName>
        <fullName evidence="2">Siderophore ferric iron reductase</fullName>
    </submittedName>
</protein>
<feature type="domain" description="Ferric siderophore reductase C-terminal" evidence="1">
    <location>
        <begin position="237"/>
        <end position="257"/>
    </location>
</feature>
<dbReference type="GO" id="GO:0051537">
    <property type="term" value="F:2 iron, 2 sulfur cluster binding"/>
    <property type="evidence" value="ECO:0007669"/>
    <property type="project" value="InterPro"/>
</dbReference>
<dbReference type="AlphaFoldDB" id="A0A848NYF0"/>
<evidence type="ECO:0000313" key="2">
    <source>
        <dbReference type="EMBL" id="NMV38125.1"/>
    </source>
</evidence>
<name>A0A848NYF0_9RALS</name>
<organism evidence="2 3">
    <name type="scientific">Ralstonia insidiosa</name>
    <dbReference type="NCBI Taxonomy" id="190721"/>
    <lineage>
        <taxon>Bacteria</taxon>
        <taxon>Pseudomonadati</taxon>
        <taxon>Pseudomonadota</taxon>
        <taxon>Betaproteobacteria</taxon>
        <taxon>Burkholderiales</taxon>
        <taxon>Burkholderiaceae</taxon>
        <taxon>Ralstonia</taxon>
    </lineage>
</organism>
<dbReference type="Proteomes" id="UP000575469">
    <property type="component" value="Unassembled WGS sequence"/>
</dbReference>
<dbReference type="Pfam" id="PF11575">
    <property type="entry name" value="FhuF_C"/>
    <property type="match status" value="1"/>
</dbReference>
<gene>
    <name evidence="2" type="ORF">HGR00_09410</name>
</gene>
<comment type="caution">
    <text evidence="2">The sequence shown here is derived from an EMBL/GenBank/DDBJ whole genome shotgun (WGS) entry which is preliminary data.</text>
</comment>
<accession>A0A848NYF0</accession>
<sequence length="272" mass="28843">MTDGMRAFVEDASGSDFALPQAWRPAPTPNPDLAHALLLGQRVIPSLRGEQGGVSPANALRLGDNVALQALCDHWAQAYPEAGAHYLALRCWGLAIWQPIYLCVIAVHLGGLAPRLVGLAQPVKAGFPSGFHLPVHAPVGGTFVGRMEAAAAELRAFCGAIRRALKPMVALHDRAADRLQAECVLGALMAVRPHTSLSDADVTAIGEAWLAVLGIAGGCGFFAYRARDGTPALALDRKVCCHHFRRHDGEKCSTCPKLSLDARIARLLAEAS</sequence>
<proteinExistence type="predicted"/>
<dbReference type="NCBIfam" id="TIGR03950">
    <property type="entry name" value="sidero_Fe_reduc"/>
    <property type="match status" value="1"/>
</dbReference>
<dbReference type="RefSeq" id="WP_169339967.1">
    <property type="nucleotide sequence ID" value="NZ_JABBZM010000007.1"/>
</dbReference>